<dbReference type="NCBIfam" id="TIGR00208">
    <property type="entry name" value="fliS"/>
    <property type="match status" value="1"/>
</dbReference>
<dbReference type="GO" id="GO:0044780">
    <property type="term" value="P:bacterial-type flagellum assembly"/>
    <property type="evidence" value="ECO:0007669"/>
    <property type="project" value="InterPro"/>
</dbReference>
<dbReference type="SUPFAM" id="SSF101116">
    <property type="entry name" value="Flagellar export chaperone FliS"/>
    <property type="match status" value="1"/>
</dbReference>
<dbReference type="CDD" id="cd16098">
    <property type="entry name" value="FliS"/>
    <property type="match status" value="1"/>
</dbReference>
<comment type="subcellular location">
    <subcellularLocation>
        <location evidence="1">Cytoplasm</location>
        <location evidence="1">Cytosol</location>
    </subcellularLocation>
</comment>
<evidence type="ECO:0000256" key="3">
    <source>
        <dbReference type="ARBA" id="ARBA00022490"/>
    </source>
</evidence>
<evidence type="ECO:0000256" key="2">
    <source>
        <dbReference type="ARBA" id="ARBA00008787"/>
    </source>
</evidence>
<dbReference type="AlphaFoldDB" id="A0A3B0W7Y5"/>
<dbReference type="InterPro" id="IPR003713">
    <property type="entry name" value="FliS"/>
</dbReference>
<evidence type="ECO:0000256" key="4">
    <source>
        <dbReference type="ARBA" id="ARBA00022795"/>
    </source>
</evidence>
<dbReference type="GO" id="GO:0071973">
    <property type="term" value="P:bacterial-type flagellum-dependent cell motility"/>
    <property type="evidence" value="ECO:0007669"/>
    <property type="project" value="TreeGrafter"/>
</dbReference>
<keyword evidence="6" id="KW-0282">Flagellum</keyword>
<dbReference type="Pfam" id="PF02561">
    <property type="entry name" value="FliS"/>
    <property type="match status" value="1"/>
</dbReference>
<keyword evidence="3" id="KW-0963">Cytoplasm</keyword>
<evidence type="ECO:0000313" key="6">
    <source>
        <dbReference type="EMBL" id="VAW47322.1"/>
    </source>
</evidence>
<dbReference type="PIRSF" id="PIRSF039090">
    <property type="entry name" value="Flis"/>
    <property type="match status" value="1"/>
</dbReference>
<comment type="similarity">
    <text evidence="2">Belongs to the FliS family.</text>
</comment>
<protein>
    <submittedName>
        <fullName evidence="6">Flagellar biosynthesis protein FliS</fullName>
    </submittedName>
</protein>
<evidence type="ECO:0000256" key="5">
    <source>
        <dbReference type="ARBA" id="ARBA00023186"/>
    </source>
</evidence>
<proteinExistence type="inferred from homology"/>
<sequence length="144" mass="16407">MNLALKRQFSKQYANNYVETAVSEATPHKLIEMLYEGAIKNINLAKVFIEQKNHGKKAEHINKALAILNALRAGVDTGKGGEVAENLYNLYDYCYRTLFNASVKNDFTLLSEVLEHIVLVSEAWKEMPENFKRVSKEQLDKVKS</sequence>
<dbReference type="PANTHER" id="PTHR34773:SF1">
    <property type="entry name" value="FLAGELLAR SECRETION CHAPERONE FLIS"/>
    <property type="match status" value="1"/>
</dbReference>
<dbReference type="GO" id="GO:0005829">
    <property type="term" value="C:cytosol"/>
    <property type="evidence" value="ECO:0007669"/>
    <property type="project" value="UniProtKB-SubCell"/>
</dbReference>
<dbReference type="PANTHER" id="PTHR34773">
    <property type="entry name" value="FLAGELLAR SECRETION CHAPERONE FLIS"/>
    <property type="match status" value="1"/>
</dbReference>
<gene>
    <name evidence="6" type="ORF">MNBD_GAMMA03-1015</name>
</gene>
<keyword evidence="5" id="KW-0143">Chaperone</keyword>
<evidence type="ECO:0000256" key="1">
    <source>
        <dbReference type="ARBA" id="ARBA00004514"/>
    </source>
</evidence>
<keyword evidence="4" id="KW-1005">Bacterial flagellum biogenesis</keyword>
<dbReference type="InterPro" id="IPR036584">
    <property type="entry name" value="FliS_sf"/>
</dbReference>
<keyword evidence="6" id="KW-0969">Cilium</keyword>
<name>A0A3B0W7Y5_9ZZZZ</name>
<keyword evidence="6" id="KW-0966">Cell projection</keyword>
<organism evidence="6">
    <name type="scientific">hydrothermal vent metagenome</name>
    <dbReference type="NCBI Taxonomy" id="652676"/>
    <lineage>
        <taxon>unclassified sequences</taxon>
        <taxon>metagenomes</taxon>
        <taxon>ecological metagenomes</taxon>
    </lineage>
</organism>
<dbReference type="Gene3D" id="1.20.120.340">
    <property type="entry name" value="Flagellar protein FliS"/>
    <property type="match status" value="1"/>
</dbReference>
<reference evidence="6" key="1">
    <citation type="submission" date="2018-06" db="EMBL/GenBank/DDBJ databases">
        <authorList>
            <person name="Zhirakovskaya E."/>
        </authorList>
    </citation>
    <scope>NUCLEOTIDE SEQUENCE</scope>
</reference>
<dbReference type="EMBL" id="UOFC01000135">
    <property type="protein sequence ID" value="VAW47322.1"/>
    <property type="molecule type" value="Genomic_DNA"/>
</dbReference>
<accession>A0A3B0W7Y5</accession>